<evidence type="ECO:0000313" key="1">
    <source>
        <dbReference type="EMBL" id="SJN59253.1"/>
    </source>
</evidence>
<name>A0A1R4LS15_VIBR1</name>
<keyword evidence="2" id="KW-1185">Reference proteome</keyword>
<dbReference type="Proteomes" id="UP000188276">
    <property type="component" value="Unassembled WGS sequence"/>
</dbReference>
<evidence type="ECO:0000313" key="2">
    <source>
        <dbReference type="Proteomes" id="UP000188276"/>
    </source>
</evidence>
<reference evidence="2" key="1">
    <citation type="submission" date="2017-02" db="EMBL/GenBank/DDBJ databases">
        <authorList>
            <person name="Rodrigo-Torres L."/>
            <person name="Arahal R.D."/>
            <person name="Lucena T."/>
        </authorList>
    </citation>
    <scope>NUCLEOTIDE SEQUENCE [LARGE SCALE GENOMIC DNA]</scope>
    <source>
        <strain evidence="2">CECT 7878</strain>
    </source>
</reference>
<dbReference type="EMBL" id="FULE01000047">
    <property type="protein sequence ID" value="SJN59253.1"/>
    <property type="molecule type" value="Genomic_DNA"/>
</dbReference>
<gene>
    <name evidence="1" type="ORF">VR7878_03314</name>
</gene>
<proteinExistence type="predicted"/>
<accession>A0A1R4LS15</accession>
<sequence>MYLNGRDFGDDVVADTPIFLMLTQLIFSFLL</sequence>
<dbReference type="AlphaFoldDB" id="A0A1R4LS15"/>
<organism evidence="1 2">
    <name type="scientific">Vibrio ruber (strain DSM 16370 / JCM 11486 / BCRC 17186 / CECT 7878 / LMG 23124 / VR1)</name>
    <dbReference type="NCBI Taxonomy" id="1123498"/>
    <lineage>
        <taxon>Bacteria</taxon>
        <taxon>Pseudomonadati</taxon>
        <taxon>Pseudomonadota</taxon>
        <taxon>Gammaproteobacteria</taxon>
        <taxon>Vibrionales</taxon>
        <taxon>Vibrionaceae</taxon>
        <taxon>Vibrio</taxon>
    </lineage>
</organism>
<protein>
    <submittedName>
        <fullName evidence="1">Uncharacterized protein</fullName>
    </submittedName>
</protein>
<dbReference type="STRING" id="1123498.VR7878_03314"/>